<reference evidence="5 6" key="1">
    <citation type="submission" date="2018-10" db="EMBL/GenBank/DDBJ databases">
        <title>Sequencing the genomes of 1000 actinobacteria strains.</title>
        <authorList>
            <person name="Klenk H.-P."/>
        </authorList>
    </citation>
    <scope>NUCLEOTIDE SEQUENCE [LARGE SCALE GENOMIC DNA]</scope>
    <source>
        <strain evidence="5 6">DSM 44343</strain>
    </source>
</reference>
<evidence type="ECO:0000256" key="2">
    <source>
        <dbReference type="ARBA" id="ARBA00023002"/>
    </source>
</evidence>
<comment type="caution">
    <text evidence="5">The sequence shown here is derived from an EMBL/GenBank/DDBJ whole genome shotgun (WGS) entry which is preliminary data.</text>
</comment>
<comment type="similarity">
    <text evidence="1">Belongs to the non-flavoprotein flavin reductase family.</text>
</comment>
<evidence type="ECO:0000313" key="5">
    <source>
        <dbReference type="EMBL" id="RKR93671.1"/>
    </source>
</evidence>
<proteinExistence type="inferred from homology"/>
<evidence type="ECO:0000256" key="1">
    <source>
        <dbReference type="ARBA" id="ARBA00008898"/>
    </source>
</evidence>
<feature type="domain" description="Flavin reductase like" evidence="4">
    <location>
        <begin position="32"/>
        <end position="175"/>
    </location>
</feature>
<dbReference type="PANTHER" id="PTHR30466">
    <property type="entry name" value="FLAVIN REDUCTASE"/>
    <property type="match status" value="1"/>
</dbReference>
<dbReference type="AlphaFoldDB" id="A0A495JXS2"/>
<evidence type="ECO:0000259" key="4">
    <source>
        <dbReference type="SMART" id="SM00903"/>
    </source>
</evidence>
<dbReference type="InterPro" id="IPR050268">
    <property type="entry name" value="NADH-dep_flavin_reductase"/>
</dbReference>
<evidence type="ECO:0000313" key="6">
    <source>
        <dbReference type="Proteomes" id="UP000274762"/>
    </source>
</evidence>
<dbReference type="SUPFAM" id="SSF50475">
    <property type="entry name" value="FMN-binding split barrel"/>
    <property type="match status" value="1"/>
</dbReference>
<sequence length="178" mass="18880">MDATATPAAPKESANRHNDVPTQGAADLRRAFGCLPSGVAAVCADIEPHPTGMLVSSLTSVSLEPPLLSFCVQNGSRTWAGLQTATHVGVSFLGDTHEQVCVQFGGESSQRLARIPVRRTAEGAVLLEDAAATFVCSLYEEFSAGDHTIVVLRIETFEAAPECAPLVFHRSRYRTLAG</sequence>
<dbReference type="Gene3D" id="2.30.110.10">
    <property type="entry name" value="Electron Transport, Fmn-binding Protein, Chain A"/>
    <property type="match status" value="1"/>
</dbReference>
<dbReference type="PANTHER" id="PTHR30466:SF11">
    <property type="entry name" value="FLAVIN-DEPENDENT MONOOXYGENASE, REDUCTASE SUBUNIT HSAB"/>
    <property type="match status" value="1"/>
</dbReference>
<feature type="region of interest" description="Disordered" evidence="3">
    <location>
        <begin position="1"/>
        <end position="21"/>
    </location>
</feature>
<gene>
    <name evidence="5" type="ORF">DFJ75_0456</name>
</gene>
<dbReference type="GO" id="GO:0042602">
    <property type="term" value="F:riboflavin reductase (NADPH) activity"/>
    <property type="evidence" value="ECO:0007669"/>
    <property type="project" value="TreeGrafter"/>
</dbReference>
<dbReference type="Proteomes" id="UP000274762">
    <property type="component" value="Unassembled WGS sequence"/>
</dbReference>
<dbReference type="InterPro" id="IPR002563">
    <property type="entry name" value="Flavin_Rdtase-like_dom"/>
</dbReference>
<protein>
    <submittedName>
        <fullName evidence="5">Flavin reductase (DIM6/NTAB) family NADH-FMN oxidoreductase RutF</fullName>
    </submittedName>
</protein>
<dbReference type="InterPro" id="IPR012349">
    <property type="entry name" value="Split_barrel_FMN-bd"/>
</dbReference>
<organism evidence="5 6">
    <name type="scientific">Williamsia marianensis</name>
    <dbReference type="NCBI Taxonomy" id="85044"/>
    <lineage>
        <taxon>Bacteria</taxon>
        <taxon>Bacillati</taxon>
        <taxon>Actinomycetota</taxon>
        <taxon>Actinomycetes</taxon>
        <taxon>Mycobacteriales</taxon>
        <taxon>Nocardiaceae</taxon>
        <taxon>Williamsia</taxon>
    </lineage>
</organism>
<dbReference type="OrthoDB" id="9792858at2"/>
<dbReference type="Pfam" id="PF01613">
    <property type="entry name" value="Flavin_Reduct"/>
    <property type="match status" value="1"/>
</dbReference>
<dbReference type="RefSeq" id="WP_084248128.1">
    <property type="nucleotide sequence ID" value="NZ_CBCRXS010000001.1"/>
</dbReference>
<evidence type="ECO:0000256" key="3">
    <source>
        <dbReference type="SAM" id="MobiDB-lite"/>
    </source>
</evidence>
<dbReference type="EMBL" id="RBKV01000001">
    <property type="protein sequence ID" value="RKR93671.1"/>
    <property type="molecule type" value="Genomic_DNA"/>
</dbReference>
<dbReference type="SMART" id="SM00903">
    <property type="entry name" value="Flavin_Reduct"/>
    <property type="match status" value="1"/>
</dbReference>
<dbReference type="GO" id="GO:0010181">
    <property type="term" value="F:FMN binding"/>
    <property type="evidence" value="ECO:0007669"/>
    <property type="project" value="InterPro"/>
</dbReference>
<accession>A0A495JXS2</accession>
<name>A0A495JXS2_WILMA</name>
<keyword evidence="2" id="KW-0560">Oxidoreductase</keyword>